<gene>
    <name evidence="2" type="ORF">CAL13_09995</name>
</gene>
<keyword evidence="3" id="KW-1185">Reference proteome</keyword>
<evidence type="ECO:0000313" key="3">
    <source>
        <dbReference type="Proteomes" id="UP000194139"/>
    </source>
</evidence>
<dbReference type="GO" id="GO:0016787">
    <property type="term" value="F:hydrolase activity"/>
    <property type="evidence" value="ECO:0007669"/>
    <property type="project" value="UniProtKB-KW"/>
</dbReference>
<proteinExistence type="predicted"/>
<dbReference type="InterPro" id="IPR006680">
    <property type="entry name" value="Amidohydro-rel"/>
</dbReference>
<evidence type="ECO:0000313" key="2">
    <source>
        <dbReference type="EMBL" id="ARP86495.1"/>
    </source>
</evidence>
<keyword evidence="2" id="KW-0378">Hydrolase</keyword>
<organism evidence="2 3">
    <name type="scientific">Bordetella genomosp. 9</name>
    <dbReference type="NCBI Taxonomy" id="1416803"/>
    <lineage>
        <taxon>Bacteria</taxon>
        <taxon>Pseudomonadati</taxon>
        <taxon>Pseudomonadota</taxon>
        <taxon>Betaproteobacteria</taxon>
        <taxon>Burkholderiales</taxon>
        <taxon>Alcaligenaceae</taxon>
        <taxon>Bordetella</taxon>
    </lineage>
</organism>
<dbReference type="Proteomes" id="UP000194139">
    <property type="component" value="Chromosome"/>
</dbReference>
<name>A0A1W6YZF5_9BORD</name>
<sequence>MTFPAGMPDNACDSHLHIFDSRFPEQPGSGEPFAGGTVSDYRAISRRMGTARAIIVQAKRYGTDNACLLDAIAQFGGQARGIAVATPDVGDAALRQLDAGGVRGLRFSVWNPKDTVTTVDMIEALARRIAPLGWHAQLHMSGDQIVAHADMLGRLPCPMVIDHMARLPPALGVRHPAWDVVRGLLDGGNCWVKLSGAYLNTATGGPDYADATAVARAFVQAAPERLVWGSDWPHVTEASHPPDTVALLGLLNAWAPDAGVRTRILVDNPRQLYGFD</sequence>
<reference evidence="2 3" key="1">
    <citation type="submission" date="2017-05" db="EMBL/GenBank/DDBJ databases">
        <title>Complete and WGS of Bordetella genogroups.</title>
        <authorList>
            <person name="Spilker T."/>
            <person name="LiPuma J."/>
        </authorList>
    </citation>
    <scope>NUCLEOTIDE SEQUENCE [LARGE SCALE GENOMIC DNA]</scope>
    <source>
        <strain evidence="2 3">AU17164</strain>
    </source>
</reference>
<dbReference type="RefSeq" id="WP_086072265.1">
    <property type="nucleotide sequence ID" value="NZ_CP021109.1"/>
</dbReference>
<dbReference type="PANTHER" id="PTHR35563:SF2">
    <property type="entry name" value="BARREL METAL-DEPENDENT HYDROLASE, PUTATIVE (AFU_ORTHOLOGUE AFUA_1G16240)-RELATED"/>
    <property type="match status" value="1"/>
</dbReference>
<dbReference type="AlphaFoldDB" id="A0A1W6YZF5"/>
<dbReference type="Gene3D" id="3.20.20.140">
    <property type="entry name" value="Metal-dependent hydrolases"/>
    <property type="match status" value="1"/>
</dbReference>
<accession>A0A1W6YZF5</accession>
<dbReference type="EMBL" id="CP021109">
    <property type="protein sequence ID" value="ARP86495.1"/>
    <property type="molecule type" value="Genomic_DNA"/>
</dbReference>
<protein>
    <submittedName>
        <fullName evidence="2">2-pyrone-4,6-dicarboxylate hydrolase</fullName>
    </submittedName>
</protein>
<dbReference type="Pfam" id="PF04909">
    <property type="entry name" value="Amidohydro_2"/>
    <property type="match status" value="1"/>
</dbReference>
<dbReference type="PANTHER" id="PTHR35563">
    <property type="entry name" value="BARREL METAL-DEPENDENT HYDROLASE, PUTATIVE (AFU_ORTHOLOGUE AFUA_1G16240)-RELATED"/>
    <property type="match status" value="1"/>
</dbReference>
<evidence type="ECO:0000259" key="1">
    <source>
        <dbReference type="Pfam" id="PF04909"/>
    </source>
</evidence>
<dbReference type="InterPro" id="IPR032466">
    <property type="entry name" value="Metal_Hydrolase"/>
</dbReference>
<feature type="domain" description="Amidohydrolase-related" evidence="1">
    <location>
        <begin position="12"/>
        <end position="275"/>
    </location>
</feature>
<dbReference type="SUPFAM" id="SSF51556">
    <property type="entry name" value="Metallo-dependent hydrolases"/>
    <property type="match status" value="1"/>
</dbReference>
<dbReference type="InterPro" id="IPR052358">
    <property type="entry name" value="Aro_Compnd_Degr_Hydrolases"/>
</dbReference>